<dbReference type="InterPro" id="IPR002178">
    <property type="entry name" value="PTS_EIIA_type-2_dom"/>
</dbReference>
<dbReference type="Pfam" id="PF05043">
    <property type="entry name" value="Mga"/>
    <property type="match status" value="1"/>
</dbReference>
<comment type="caution">
    <text evidence="7">The sequence shown here is derived from an EMBL/GenBank/DDBJ whole genome shotgun (WGS) entry which is preliminary data.</text>
</comment>
<feature type="domain" description="PTS EIIA type-2" evidence="5">
    <location>
        <begin position="523"/>
        <end position="664"/>
    </location>
</feature>
<dbReference type="PROSITE" id="PS51372">
    <property type="entry name" value="PRD_2"/>
    <property type="match status" value="1"/>
</dbReference>
<organism evidence="7 8">
    <name type="scientific">Mycetocola zhujimingii</name>
    <dbReference type="NCBI Taxonomy" id="2079792"/>
    <lineage>
        <taxon>Bacteria</taxon>
        <taxon>Bacillati</taxon>
        <taxon>Actinomycetota</taxon>
        <taxon>Actinomycetes</taxon>
        <taxon>Micrococcales</taxon>
        <taxon>Microbacteriaceae</taxon>
        <taxon>Mycetocola</taxon>
    </lineage>
</organism>
<dbReference type="Pfam" id="PF00359">
    <property type="entry name" value="PTS_EIIA_2"/>
    <property type="match status" value="1"/>
</dbReference>
<dbReference type="Proteomes" id="UP000244962">
    <property type="component" value="Unassembled WGS sequence"/>
</dbReference>
<dbReference type="InterPro" id="IPR007737">
    <property type="entry name" value="Mga_HTH"/>
</dbReference>
<dbReference type="Gene3D" id="1.10.10.10">
    <property type="entry name" value="Winged helix-like DNA-binding domain superfamily/Winged helix DNA-binding domain"/>
    <property type="match status" value="1"/>
</dbReference>
<keyword evidence="3" id="KW-0010">Activator</keyword>
<sequence length="666" mass="74463">MDEVGPLKGNVDWSRDRPSRTRVRQELHVTREKQDRIAWYLARADTWVTAAELADALGVTTRSVRNYVTALKERAAGLDLISGGPQGYRISLDAWAAFRQGAAEPQTETPRARLYSIVRRLVDSPDGLDVFELAAALYVSESTVEADLSRVRLLLSEAELTLVRSGSTVMLSGSELARRRLLSRMFRDETERGLIELEAIQREFSAHNLSGFKTDLLAMLTDLGYLLNDYGIDNVLLHIAIAVDRVSKDQQVKAPASQPDEASTELSRRLGALIEASLGTRLGAADVEYLAYLLATRGVQAADATDGTAAHPGYLDSSDLETVRSIVLSAGNEYLVDLSDEDFITRLTLHVQNLLRRAQERSYSRNPLARSIKTSYPMIYELAVFIASQLQRQGSIEINDDEIAYIAMHVGAHLQQQVRRDELMRCVIVCPNYYDMHLMLRDRVMILLGDTLEVVKVVTRSDVAWNDLDADIVLTTIEPPVPSDSILTVQPFFTDADADRVRQAIARLKRVRRRALIKDDVLRYFDSALFLRNVQASDEESMIRTLGELMRDRGIIDDSYIEGAIERERMSSTAFTDSLAVPHAMAMTASTTSIAIAVNESSMPWGDNRVNVVALIAFSEAGRASFQTVFDQFVEVFSDREDVQRIIRKSTDFAAFIDELVHTMDS</sequence>
<dbReference type="SUPFAM" id="SSF55804">
    <property type="entry name" value="Phoshotransferase/anion transport protein"/>
    <property type="match status" value="1"/>
</dbReference>
<dbReference type="CDD" id="cd05568">
    <property type="entry name" value="PTS_IIB_bgl_like"/>
    <property type="match status" value="1"/>
</dbReference>
<keyword evidence="8" id="KW-1185">Reference proteome</keyword>
<evidence type="ECO:0000313" key="8">
    <source>
        <dbReference type="Proteomes" id="UP000244962"/>
    </source>
</evidence>
<dbReference type="InterPro" id="IPR016152">
    <property type="entry name" value="PTrfase/Anion_transptr"/>
</dbReference>
<dbReference type="InterPro" id="IPR036390">
    <property type="entry name" value="WH_DNA-bd_sf"/>
</dbReference>
<dbReference type="PANTHER" id="PTHR30185:SF12">
    <property type="entry name" value="TRANSCRIPTIONAL REGULATOR MANR"/>
    <property type="match status" value="1"/>
</dbReference>
<dbReference type="InterPro" id="IPR050661">
    <property type="entry name" value="BglG_antiterminators"/>
</dbReference>
<dbReference type="InterPro" id="IPR036634">
    <property type="entry name" value="PRD_sf"/>
</dbReference>
<evidence type="ECO:0000256" key="2">
    <source>
        <dbReference type="ARBA" id="ARBA00023015"/>
    </source>
</evidence>
<dbReference type="SUPFAM" id="SSF46785">
    <property type="entry name" value="Winged helix' DNA-binding domain"/>
    <property type="match status" value="1"/>
</dbReference>
<evidence type="ECO:0000256" key="4">
    <source>
        <dbReference type="ARBA" id="ARBA00023163"/>
    </source>
</evidence>
<keyword evidence="4" id="KW-0804">Transcription</keyword>
<dbReference type="OrthoDB" id="3710983at2"/>
<dbReference type="Gene3D" id="1.10.1790.10">
    <property type="entry name" value="PRD domain"/>
    <property type="match status" value="1"/>
</dbReference>
<dbReference type="EMBL" id="QEFB01000007">
    <property type="protein sequence ID" value="PWC07058.1"/>
    <property type="molecule type" value="Genomic_DNA"/>
</dbReference>
<accession>A0A2U1TDT7</accession>
<dbReference type="PROSITE" id="PS51094">
    <property type="entry name" value="PTS_EIIA_TYPE_2"/>
    <property type="match status" value="1"/>
</dbReference>
<evidence type="ECO:0000259" key="6">
    <source>
        <dbReference type="PROSITE" id="PS51372"/>
    </source>
</evidence>
<name>A0A2U1TDT7_9MICO</name>
<protein>
    <submittedName>
        <fullName evidence="7">PRD domain-containing protein</fullName>
    </submittedName>
</protein>
<dbReference type="Pfam" id="PF08279">
    <property type="entry name" value="HTH_11"/>
    <property type="match status" value="1"/>
</dbReference>
<proteinExistence type="predicted"/>
<dbReference type="SUPFAM" id="SSF63520">
    <property type="entry name" value="PTS-regulatory domain, PRD"/>
    <property type="match status" value="1"/>
</dbReference>
<dbReference type="GO" id="GO:0006355">
    <property type="term" value="P:regulation of DNA-templated transcription"/>
    <property type="evidence" value="ECO:0007669"/>
    <property type="project" value="InterPro"/>
</dbReference>
<evidence type="ECO:0000256" key="3">
    <source>
        <dbReference type="ARBA" id="ARBA00023159"/>
    </source>
</evidence>
<dbReference type="InterPro" id="IPR036388">
    <property type="entry name" value="WH-like_DNA-bd_sf"/>
</dbReference>
<dbReference type="AlphaFoldDB" id="A0A2U1TDT7"/>
<dbReference type="InterPro" id="IPR011608">
    <property type="entry name" value="PRD"/>
</dbReference>
<feature type="domain" description="PRD" evidence="6">
    <location>
        <begin position="314"/>
        <end position="420"/>
    </location>
</feature>
<dbReference type="PANTHER" id="PTHR30185">
    <property type="entry name" value="CRYPTIC BETA-GLUCOSIDE BGL OPERON ANTITERMINATOR"/>
    <property type="match status" value="1"/>
</dbReference>
<keyword evidence="2" id="KW-0805">Transcription regulation</keyword>
<evidence type="ECO:0000259" key="5">
    <source>
        <dbReference type="PROSITE" id="PS51094"/>
    </source>
</evidence>
<dbReference type="Gene3D" id="3.40.930.10">
    <property type="entry name" value="Mannitol-specific EII, Chain A"/>
    <property type="match status" value="1"/>
</dbReference>
<keyword evidence="1" id="KW-0677">Repeat</keyword>
<dbReference type="KEGG" id="myl:C3E77_11480"/>
<gene>
    <name evidence="7" type="ORF">DF223_08810</name>
</gene>
<evidence type="ECO:0000256" key="1">
    <source>
        <dbReference type="ARBA" id="ARBA00022737"/>
    </source>
</evidence>
<dbReference type="Pfam" id="PF00874">
    <property type="entry name" value="PRD"/>
    <property type="match status" value="1"/>
</dbReference>
<dbReference type="InterPro" id="IPR013196">
    <property type="entry name" value="HTH_11"/>
</dbReference>
<evidence type="ECO:0000313" key="7">
    <source>
        <dbReference type="EMBL" id="PWC07058.1"/>
    </source>
</evidence>
<reference evidence="8" key="1">
    <citation type="submission" date="2018-04" db="EMBL/GenBank/DDBJ databases">
        <authorList>
            <person name="Liu S."/>
            <person name="Wang Z."/>
            <person name="Li J."/>
        </authorList>
    </citation>
    <scope>NUCLEOTIDE SEQUENCE [LARGE SCALE GENOMIC DNA]</scope>
    <source>
        <strain evidence="8">622</strain>
    </source>
</reference>